<feature type="non-terminal residue" evidence="2">
    <location>
        <position position="1"/>
    </location>
</feature>
<gene>
    <name evidence="2" type="ORF">S01H1_71053</name>
</gene>
<dbReference type="InterPro" id="IPR003739">
    <property type="entry name" value="Lys_aminomutase/Glu_NH3_mut"/>
</dbReference>
<sequence>RIYIITHFNHPREITKDSTEAVNKLINSNVIINNQTVLLKGVNDNPAILTALQNNLVKIGVSPYYVFQCRPVRRVKAHFQVPLYKGYEIVEKTKKKLNGHSKRFKYVMSHSTGKVEIVGIIGNEIYLKYHQAKDPKDSGKFFKRKLNKTATWLDDLEEI</sequence>
<dbReference type="AlphaFoldDB" id="X0YNX8"/>
<name>X0YNX8_9ZZZZ</name>
<dbReference type="EMBL" id="BARS01047290">
    <property type="protein sequence ID" value="GAG38431.1"/>
    <property type="molecule type" value="Genomic_DNA"/>
</dbReference>
<keyword evidence="1" id="KW-0004">4Fe-4S</keyword>
<comment type="caution">
    <text evidence="2">The sequence shown here is derived from an EMBL/GenBank/DDBJ whole genome shotgun (WGS) entry which is preliminary data.</text>
</comment>
<reference evidence="2" key="1">
    <citation type="journal article" date="2014" name="Front. Microbiol.">
        <title>High frequency of phylogenetically diverse reductive dehalogenase-homologous genes in deep subseafloor sedimentary metagenomes.</title>
        <authorList>
            <person name="Kawai M."/>
            <person name="Futagami T."/>
            <person name="Toyoda A."/>
            <person name="Takaki Y."/>
            <person name="Nishi S."/>
            <person name="Hori S."/>
            <person name="Arai W."/>
            <person name="Tsubouchi T."/>
            <person name="Morono Y."/>
            <person name="Uchiyama I."/>
            <person name="Ito T."/>
            <person name="Fujiyama A."/>
            <person name="Inagaki F."/>
            <person name="Takami H."/>
        </authorList>
    </citation>
    <scope>NUCLEOTIDE SEQUENCE</scope>
    <source>
        <strain evidence="2">Expedition CK06-06</strain>
    </source>
</reference>
<dbReference type="PANTHER" id="PTHR30538">
    <property type="entry name" value="LYSINE 2,3-AMINOMUTASE-RELATED"/>
    <property type="match status" value="1"/>
</dbReference>
<evidence type="ECO:0000256" key="1">
    <source>
        <dbReference type="ARBA" id="ARBA00022485"/>
    </source>
</evidence>
<keyword evidence="1" id="KW-0411">Iron-sulfur</keyword>
<protein>
    <recommendedName>
        <fullName evidence="3">KamA family radical SAM protein</fullName>
    </recommendedName>
</protein>
<evidence type="ECO:0008006" key="3">
    <source>
        <dbReference type="Google" id="ProtNLM"/>
    </source>
</evidence>
<dbReference type="PANTHER" id="PTHR30538:SF0">
    <property type="entry name" value="L-LYSINE 2,3-AMINOMUTASE AQ_1632-RELATED"/>
    <property type="match status" value="1"/>
</dbReference>
<dbReference type="InterPro" id="IPR013785">
    <property type="entry name" value="Aldolase_TIM"/>
</dbReference>
<organism evidence="2">
    <name type="scientific">marine sediment metagenome</name>
    <dbReference type="NCBI Taxonomy" id="412755"/>
    <lineage>
        <taxon>unclassified sequences</taxon>
        <taxon>metagenomes</taxon>
        <taxon>ecological metagenomes</taxon>
    </lineage>
</organism>
<dbReference type="GO" id="GO:0051539">
    <property type="term" value="F:4 iron, 4 sulfur cluster binding"/>
    <property type="evidence" value="ECO:0007669"/>
    <property type="project" value="UniProtKB-KW"/>
</dbReference>
<evidence type="ECO:0000313" key="2">
    <source>
        <dbReference type="EMBL" id="GAG38431.1"/>
    </source>
</evidence>
<accession>X0YNX8</accession>
<dbReference type="Gene3D" id="3.20.20.70">
    <property type="entry name" value="Aldolase class I"/>
    <property type="match status" value="1"/>
</dbReference>
<dbReference type="InterPro" id="IPR058240">
    <property type="entry name" value="rSAM_sf"/>
</dbReference>
<dbReference type="SUPFAM" id="SSF102114">
    <property type="entry name" value="Radical SAM enzymes"/>
    <property type="match status" value="1"/>
</dbReference>
<proteinExistence type="predicted"/>
<keyword evidence="1" id="KW-0408">Iron</keyword>
<keyword evidence="1" id="KW-0479">Metal-binding</keyword>